<feature type="non-terminal residue" evidence="2">
    <location>
        <position position="97"/>
    </location>
</feature>
<reference evidence="2" key="1">
    <citation type="submission" date="2022-05" db="EMBL/GenBank/DDBJ databases">
        <title>The Musa troglodytarum L. genome provides insights into the mechanism of non-climacteric behaviour and enrichment of carotenoids.</title>
        <authorList>
            <person name="Wang J."/>
        </authorList>
    </citation>
    <scope>NUCLEOTIDE SEQUENCE</scope>
    <source>
        <tissue evidence="2">Leaf</tissue>
    </source>
</reference>
<protein>
    <submittedName>
        <fullName evidence="2">Mitochondrial import inner membrane translocase subunit Tim17</fullName>
    </submittedName>
</protein>
<proteinExistence type="predicted"/>
<feature type="region of interest" description="Disordered" evidence="1">
    <location>
        <begin position="69"/>
        <end position="97"/>
    </location>
</feature>
<evidence type="ECO:0000313" key="2">
    <source>
        <dbReference type="EMBL" id="URE45306.1"/>
    </source>
</evidence>
<evidence type="ECO:0000313" key="3">
    <source>
        <dbReference type="Proteomes" id="UP001055439"/>
    </source>
</evidence>
<feature type="compositionally biased region" description="Basic and acidic residues" evidence="1">
    <location>
        <begin position="69"/>
        <end position="80"/>
    </location>
</feature>
<sequence>MDPVRLANLDMYNQKSHCFHPLGCSSERGIPIVQRRSQVLRLFIMIGCSQKADTAMATPTRNAIYLKRKAEEKSQKDKSHQASSVRSNTKHRDWIHI</sequence>
<accession>A0A9E7L9H2</accession>
<dbReference type="Proteomes" id="UP001055439">
    <property type="component" value="Chromosome 9"/>
</dbReference>
<gene>
    <name evidence="2" type="ORF">MUK42_25468</name>
</gene>
<dbReference type="AlphaFoldDB" id="A0A9E7L9H2"/>
<dbReference type="OrthoDB" id="75343at2759"/>
<name>A0A9E7L9H2_9LILI</name>
<organism evidence="2 3">
    <name type="scientific">Musa troglodytarum</name>
    <name type="common">fe'i banana</name>
    <dbReference type="NCBI Taxonomy" id="320322"/>
    <lineage>
        <taxon>Eukaryota</taxon>
        <taxon>Viridiplantae</taxon>
        <taxon>Streptophyta</taxon>
        <taxon>Embryophyta</taxon>
        <taxon>Tracheophyta</taxon>
        <taxon>Spermatophyta</taxon>
        <taxon>Magnoliopsida</taxon>
        <taxon>Liliopsida</taxon>
        <taxon>Zingiberales</taxon>
        <taxon>Musaceae</taxon>
        <taxon>Musa</taxon>
    </lineage>
</organism>
<dbReference type="EMBL" id="CP097511">
    <property type="protein sequence ID" value="URE45306.1"/>
    <property type="molecule type" value="Genomic_DNA"/>
</dbReference>
<evidence type="ECO:0000256" key="1">
    <source>
        <dbReference type="SAM" id="MobiDB-lite"/>
    </source>
</evidence>
<keyword evidence="3" id="KW-1185">Reference proteome</keyword>